<proteinExistence type="predicted"/>
<dbReference type="AlphaFoldDB" id="X1RLX1"/>
<sequence>RTTYILKSGVDVMQTTYLTPLPGTRLFRKLQDEERLLYKNFPEDWDHYDMTEVIYKPLLIEPQELAHAMSESNHRLYNRLSIWRKFAKTWRATRSFTTAMWAYSSNINYRNVALGQHQGI</sequence>
<comment type="caution">
    <text evidence="1">The sequence shown here is derived from an EMBL/GenBank/DDBJ whole genome shotgun (WGS) entry which is preliminary data.</text>
</comment>
<name>X1RLX1_9ZZZZ</name>
<protein>
    <recommendedName>
        <fullName evidence="2">DUF4070 domain-containing protein</fullName>
    </recommendedName>
</protein>
<organism evidence="1">
    <name type="scientific">marine sediment metagenome</name>
    <dbReference type="NCBI Taxonomy" id="412755"/>
    <lineage>
        <taxon>unclassified sequences</taxon>
        <taxon>metagenomes</taxon>
        <taxon>ecological metagenomes</taxon>
    </lineage>
</organism>
<dbReference type="EMBL" id="BARW01006864">
    <property type="protein sequence ID" value="GAI81767.1"/>
    <property type="molecule type" value="Genomic_DNA"/>
</dbReference>
<feature type="non-terminal residue" evidence="1">
    <location>
        <position position="1"/>
    </location>
</feature>
<reference evidence="1" key="1">
    <citation type="journal article" date="2014" name="Front. Microbiol.">
        <title>High frequency of phylogenetically diverse reductive dehalogenase-homologous genes in deep subseafloor sedimentary metagenomes.</title>
        <authorList>
            <person name="Kawai M."/>
            <person name="Futagami T."/>
            <person name="Toyoda A."/>
            <person name="Takaki Y."/>
            <person name="Nishi S."/>
            <person name="Hori S."/>
            <person name="Arai W."/>
            <person name="Tsubouchi T."/>
            <person name="Morono Y."/>
            <person name="Uchiyama I."/>
            <person name="Ito T."/>
            <person name="Fujiyama A."/>
            <person name="Inagaki F."/>
            <person name="Takami H."/>
        </authorList>
    </citation>
    <scope>NUCLEOTIDE SEQUENCE</scope>
    <source>
        <strain evidence="1">Expedition CK06-06</strain>
    </source>
</reference>
<evidence type="ECO:0000313" key="1">
    <source>
        <dbReference type="EMBL" id="GAI81767.1"/>
    </source>
</evidence>
<gene>
    <name evidence="1" type="ORF">S12H4_14399</name>
</gene>
<evidence type="ECO:0008006" key="2">
    <source>
        <dbReference type="Google" id="ProtNLM"/>
    </source>
</evidence>
<accession>X1RLX1</accession>